<evidence type="ECO:0000313" key="4">
    <source>
        <dbReference type="Proteomes" id="UP001412067"/>
    </source>
</evidence>
<name>A0ABR2MIJ5_9ASPA</name>
<reference evidence="3 4" key="1">
    <citation type="journal article" date="2022" name="Nat. Plants">
        <title>Genomes of leafy and leafless Platanthera orchids illuminate the evolution of mycoheterotrophy.</title>
        <authorList>
            <person name="Li M.H."/>
            <person name="Liu K.W."/>
            <person name="Li Z."/>
            <person name="Lu H.C."/>
            <person name="Ye Q.L."/>
            <person name="Zhang D."/>
            <person name="Wang J.Y."/>
            <person name="Li Y.F."/>
            <person name="Zhong Z.M."/>
            <person name="Liu X."/>
            <person name="Yu X."/>
            <person name="Liu D.K."/>
            <person name="Tu X.D."/>
            <person name="Liu B."/>
            <person name="Hao Y."/>
            <person name="Liao X.Y."/>
            <person name="Jiang Y.T."/>
            <person name="Sun W.H."/>
            <person name="Chen J."/>
            <person name="Chen Y.Q."/>
            <person name="Ai Y."/>
            <person name="Zhai J.W."/>
            <person name="Wu S.S."/>
            <person name="Zhou Z."/>
            <person name="Hsiao Y.Y."/>
            <person name="Wu W.L."/>
            <person name="Chen Y.Y."/>
            <person name="Lin Y.F."/>
            <person name="Hsu J.L."/>
            <person name="Li C.Y."/>
            <person name="Wang Z.W."/>
            <person name="Zhao X."/>
            <person name="Zhong W.Y."/>
            <person name="Ma X.K."/>
            <person name="Ma L."/>
            <person name="Huang J."/>
            <person name="Chen G.Z."/>
            <person name="Huang M.Z."/>
            <person name="Huang L."/>
            <person name="Peng D.H."/>
            <person name="Luo Y.B."/>
            <person name="Zou S.Q."/>
            <person name="Chen S.P."/>
            <person name="Lan S."/>
            <person name="Tsai W.C."/>
            <person name="Van de Peer Y."/>
            <person name="Liu Z.J."/>
        </authorList>
    </citation>
    <scope>NUCLEOTIDE SEQUENCE [LARGE SCALE GENOMIC DNA]</scope>
    <source>
        <strain evidence="3">Lor288</strain>
    </source>
</reference>
<dbReference type="Pfam" id="PF03372">
    <property type="entry name" value="Exo_endo_phos"/>
    <property type="match status" value="1"/>
</dbReference>
<comment type="caution">
    <text evidence="3">The sequence shown here is derived from an EMBL/GenBank/DDBJ whole genome shotgun (WGS) entry which is preliminary data.</text>
</comment>
<sequence>MKMAEVIGPIFPNFTPFEDGKDVERNISKGYKFRFVSYNILAQVYVKSVFFPHSPSSCLKWKARSLAVLTDLKSLNADFLCVQELDEYDNFYKGNMEKHGYSSIYLQRTGQKRDGCGIFYKDKSAELIIHEEIHYNDLLDSVNRKNGSTDIGNQRTLDEMGKESMEDKDLSNKNSDSDCRNRDDPCMRLERDCVGLLVAFKLKDPSKHVLVVANTHIYWDPEWIDVKLAQAKYLLSRLSRFKEIIGKNYCCAPSVLVAGDFNSTPGDEVYEYMTSTKDMQLCSLYGTNGGEPVFTNCTPGFTGTLDYIFVSTDSFCLKAVSLLDLPSSDSADIAGGLPNHYHPSDHLPIGAEFIVADHPDDAEARLVELKLGI</sequence>
<dbReference type="EMBL" id="JBBWWR010000007">
    <property type="protein sequence ID" value="KAK8963855.1"/>
    <property type="molecule type" value="Genomic_DNA"/>
</dbReference>
<feature type="compositionally biased region" description="Basic and acidic residues" evidence="1">
    <location>
        <begin position="156"/>
        <end position="181"/>
    </location>
</feature>
<keyword evidence="4" id="KW-1185">Reference proteome</keyword>
<dbReference type="InterPro" id="IPR005135">
    <property type="entry name" value="Endo/exonuclease/phosphatase"/>
</dbReference>
<dbReference type="InterPro" id="IPR050410">
    <property type="entry name" value="CCR4/nocturin_mRNA_transcr"/>
</dbReference>
<dbReference type="Gene3D" id="3.60.10.10">
    <property type="entry name" value="Endonuclease/exonuclease/phosphatase"/>
    <property type="match status" value="1"/>
</dbReference>
<feature type="domain" description="Endonuclease/exonuclease/phosphatase" evidence="2">
    <location>
        <begin position="37"/>
        <end position="346"/>
    </location>
</feature>
<accession>A0ABR2MIJ5</accession>
<proteinExistence type="predicted"/>
<organism evidence="3 4">
    <name type="scientific">Platanthera guangdongensis</name>
    <dbReference type="NCBI Taxonomy" id="2320717"/>
    <lineage>
        <taxon>Eukaryota</taxon>
        <taxon>Viridiplantae</taxon>
        <taxon>Streptophyta</taxon>
        <taxon>Embryophyta</taxon>
        <taxon>Tracheophyta</taxon>
        <taxon>Spermatophyta</taxon>
        <taxon>Magnoliopsida</taxon>
        <taxon>Liliopsida</taxon>
        <taxon>Asparagales</taxon>
        <taxon>Orchidaceae</taxon>
        <taxon>Orchidoideae</taxon>
        <taxon>Orchideae</taxon>
        <taxon>Orchidinae</taxon>
        <taxon>Platanthera</taxon>
    </lineage>
</organism>
<protein>
    <recommendedName>
        <fullName evidence="2">Endonuclease/exonuclease/phosphatase domain-containing protein</fullName>
    </recommendedName>
</protein>
<evidence type="ECO:0000313" key="3">
    <source>
        <dbReference type="EMBL" id="KAK8963855.1"/>
    </source>
</evidence>
<feature type="region of interest" description="Disordered" evidence="1">
    <location>
        <begin position="150"/>
        <end position="181"/>
    </location>
</feature>
<dbReference type="InterPro" id="IPR036691">
    <property type="entry name" value="Endo/exonu/phosph_ase_sf"/>
</dbReference>
<evidence type="ECO:0000259" key="2">
    <source>
        <dbReference type="Pfam" id="PF03372"/>
    </source>
</evidence>
<dbReference type="PANTHER" id="PTHR12121:SF68">
    <property type="entry name" value="CARBON CATABOLITE REPRESSOR PROTEIN 4 HOMOLOG 4-RELATED"/>
    <property type="match status" value="1"/>
</dbReference>
<dbReference type="PANTHER" id="PTHR12121">
    <property type="entry name" value="CARBON CATABOLITE REPRESSOR PROTEIN 4"/>
    <property type="match status" value="1"/>
</dbReference>
<gene>
    <name evidence="3" type="ORF">KSP40_PGU007174</name>
</gene>
<dbReference type="Proteomes" id="UP001412067">
    <property type="component" value="Unassembled WGS sequence"/>
</dbReference>
<evidence type="ECO:0000256" key="1">
    <source>
        <dbReference type="SAM" id="MobiDB-lite"/>
    </source>
</evidence>
<dbReference type="SUPFAM" id="SSF56219">
    <property type="entry name" value="DNase I-like"/>
    <property type="match status" value="1"/>
</dbReference>